<sequence>MSLTEFLLARIEEDAAAARLGTAGLDGATWDPARVLVECDAKRRIVELAYEATGLDMTVDLDRHVTARADSGIEFVGERILRALALPYINHPEFRPGWRL</sequence>
<name>A0ABT0J4R9_9MICO</name>
<accession>A0ABT0J4R9</accession>
<gene>
    <name evidence="1" type="ORF">M1843_12175</name>
</gene>
<organism evidence="1 2">
    <name type="scientific">Isoptericola peretonis</name>
    <dbReference type="NCBI Taxonomy" id="2918523"/>
    <lineage>
        <taxon>Bacteria</taxon>
        <taxon>Bacillati</taxon>
        <taxon>Actinomycetota</taxon>
        <taxon>Actinomycetes</taxon>
        <taxon>Micrococcales</taxon>
        <taxon>Promicromonosporaceae</taxon>
        <taxon>Isoptericola</taxon>
    </lineage>
</organism>
<proteinExistence type="predicted"/>
<comment type="caution">
    <text evidence="1">The sequence shown here is derived from an EMBL/GenBank/DDBJ whole genome shotgun (WGS) entry which is preliminary data.</text>
</comment>
<dbReference type="InterPro" id="IPR046193">
    <property type="entry name" value="DUF6221"/>
</dbReference>
<evidence type="ECO:0000313" key="2">
    <source>
        <dbReference type="Proteomes" id="UP001651050"/>
    </source>
</evidence>
<dbReference type="EMBL" id="JALQCY010000003">
    <property type="protein sequence ID" value="MCK9794503.1"/>
    <property type="molecule type" value="Genomic_DNA"/>
</dbReference>
<dbReference type="Proteomes" id="UP001651050">
    <property type="component" value="Unassembled WGS sequence"/>
</dbReference>
<reference evidence="1 2" key="1">
    <citation type="submission" date="2022-02" db="EMBL/GenBank/DDBJ databases">
        <title>The car tank lid bacteriome: a reservoir of bacteria with potential in bioremediation of fuel.</title>
        <authorList>
            <person name="Vidal-Verdu A."/>
            <person name="Gomez-Martinez D."/>
            <person name="Latorre-Perez A."/>
            <person name="Pereto J."/>
            <person name="Porcar M."/>
        </authorList>
    </citation>
    <scope>NUCLEOTIDE SEQUENCE [LARGE SCALE GENOMIC DNA]</scope>
    <source>
        <strain evidence="1 2">4D.3</strain>
    </source>
</reference>
<dbReference type="Pfam" id="PF19730">
    <property type="entry name" value="DUF6221"/>
    <property type="match status" value="1"/>
</dbReference>
<keyword evidence="2" id="KW-1185">Reference proteome</keyword>
<protein>
    <submittedName>
        <fullName evidence="1">DUF6221 family protein</fullName>
    </submittedName>
</protein>
<dbReference type="RefSeq" id="WP_416344515.1">
    <property type="nucleotide sequence ID" value="NZ_JALQCY010000003.1"/>
</dbReference>
<evidence type="ECO:0000313" key="1">
    <source>
        <dbReference type="EMBL" id="MCK9794503.1"/>
    </source>
</evidence>